<accession>A0A484KMF1</accession>
<evidence type="ECO:0000256" key="1">
    <source>
        <dbReference type="SAM" id="Phobius"/>
    </source>
</evidence>
<sequence length="85" mass="9876">MVFSVYSKQWQTVSSFKLRFAKVICLFPNSLTHSSRRCKIYKCTSTLIGVLLLSILLYILESSLLEHIEEVGYCLKDASNRPFYF</sequence>
<name>A0A484KMF1_9ASTE</name>
<protein>
    <submittedName>
        <fullName evidence="2">Uncharacterized protein</fullName>
    </submittedName>
</protein>
<evidence type="ECO:0000313" key="2">
    <source>
        <dbReference type="EMBL" id="VFQ67141.1"/>
    </source>
</evidence>
<evidence type="ECO:0000313" key="3">
    <source>
        <dbReference type="Proteomes" id="UP000595140"/>
    </source>
</evidence>
<keyword evidence="3" id="KW-1185">Reference proteome</keyword>
<keyword evidence="1" id="KW-0472">Membrane</keyword>
<organism evidence="2 3">
    <name type="scientific">Cuscuta campestris</name>
    <dbReference type="NCBI Taxonomy" id="132261"/>
    <lineage>
        <taxon>Eukaryota</taxon>
        <taxon>Viridiplantae</taxon>
        <taxon>Streptophyta</taxon>
        <taxon>Embryophyta</taxon>
        <taxon>Tracheophyta</taxon>
        <taxon>Spermatophyta</taxon>
        <taxon>Magnoliopsida</taxon>
        <taxon>eudicotyledons</taxon>
        <taxon>Gunneridae</taxon>
        <taxon>Pentapetalae</taxon>
        <taxon>asterids</taxon>
        <taxon>lamiids</taxon>
        <taxon>Solanales</taxon>
        <taxon>Convolvulaceae</taxon>
        <taxon>Cuscuteae</taxon>
        <taxon>Cuscuta</taxon>
        <taxon>Cuscuta subgen. Grammica</taxon>
        <taxon>Cuscuta sect. Cleistogrammica</taxon>
    </lineage>
</organism>
<keyword evidence="1" id="KW-1133">Transmembrane helix</keyword>
<reference evidence="2 3" key="1">
    <citation type="submission" date="2018-04" db="EMBL/GenBank/DDBJ databases">
        <authorList>
            <person name="Vogel A."/>
        </authorList>
    </citation>
    <scope>NUCLEOTIDE SEQUENCE [LARGE SCALE GENOMIC DNA]</scope>
</reference>
<dbReference type="Proteomes" id="UP000595140">
    <property type="component" value="Unassembled WGS sequence"/>
</dbReference>
<dbReference type="AlphaFoldDB" id="A0A484KMF1"/>
<dbReference type="EMBL" id="OOIL02000571">
    <property type="protein sequence ID" value="VFQ67141.1"/>
    <property type="molecule type" value="Genomic_DNA"/>
</dbReference>
<gene>
    <name evidence="2" type="ORF">CCAM_LOCUS8917</name>
</gene>
<proteinExistence type="predicted"/>
<feature type="transmembrane region" description="Helical" evidence="1">
    <location>
        <begin position="40"/>
        <end position="60"/>
    </location>
</feature>
<keyword evidence="1" id="KW-0812">Transmembrane</keyword>